<reference evidence="3" key="1">
    <citation type="submission" date="2016-11" db="EMBL/GenBank/DDBJ databases">
        <authorList>
            <person name="Varghese N."/>
            <person name="Submissions S."/>
        </authorList>
    </citation>
    <scope>NUCLEOTIDE SEQUENCE [LARGE SCALE GENOMIC DNA]</scope>
    <source>
        <strain evidence="3">DSM 16057</strain>
    </source>
</reference>
<feature type="region of interest" description="Disordered" evidence="1">
    <location>
        <begin position="1"/>
        <end position="21"/>
    </location>
</feature>
<keyword evidence="3" id="KW-1185">Reference proteome</keyword>
<sequence length="84" mass="9582">MQMTTSWYEKGRAEGRAKGRAEGRVEGKIEAKREVMCKYLARRFGVDSASVQDKVQQLTDMDSLDRVLEQLFAANTLEEARNII</sequence>
<name>A0A1M6LAC6_9FIRM</name>
<dbReference type="Proteomes" id="UP000184529">
    <property type="component" value="Unassembled WGS sequence"/>
</dbReference>
<dbReference type="AlphaFoldDB" id="A0A1M6LAC6"/>
<proteinExistence type="predicted"/>
<accession>A0A1M6LAC6</accession>
<evidence type="ECO:0008006" key="4">
    <source>
        <dbReference type="Google" id="ProtNLM"/>
    </source>
</evidence>
<feature type="compositionally biased region" description="Basic and acidic residues" evidence="1">
    <location>
        <begin position="9"/>
        <end position="21"/>
    </location>
</feature>
<evidence type="ECO:0000256" key="1">
    <source>
        <dbReference type="SAM" id="MobiDB-lite"/>
    </source>
</evidence>
<organism evidence="2 3">
    <name type="scientific">Desulfofundulus thermosubterraneus DSM 16057</name>
    <dbReference type="NCBI Taxonomy" id="1121432"/>
    <lineage>
        <taxon>Bacteria</taxon>
        <taxon>Bacillati</taxon>
        <taxon>Bacillota</taxon>
        <taxon>Clostridia</taxon>
        <taxon>Eubacteriales</taxon>
        <taxon>Peptococcaceae</taxon>
        <taxon>Desulfofundulus</taxon>
    </lineage>
</organism>
<protein>
    <recommendedName>
        <fullName evidence="4">DUF4351 domain-containing protein</fullName>
    </recommendedName>
</protein>
<dbReference type="STRING" id="1121432.SAMN02745219_03092"/>
<gene>
    <name evidence="2" type="ORF">SAMN02745219_03092</name>
</gene>
<evidence type="ECO:0000313" key="3">
    <source>
        <dbReference type="Proteomes" id="UP000184529"/>
    </source>
</evidence>
<dbReference type="EMBL" id="FQZM01000049">
    <property type="protein sequence ID" value="SHJ68157.1"/>
    <property type="molecule type" value="Genomic_DNA"/>
</dbReference>
<evidence type="ECO:0000313" key="2">
    <source>
        <dbReference type="EMBL" id="SHJ68157.1"/>
    </source>
</evidence>